<accession>A0A8J2RSY3</accession>
<sequence>MTSQLASVHRHAILIVFVFWLTFGSQSICDGSSVESFVSADDGQHNNQTAMEDRKLKGSQKYWRWAYRKVNQIEKLELPRTSVQDDERWMQNFDVPRLHSILDSYLKSVKKTKWMEKIGKSLQSKLLRSILSNTIKRHSSSIKGGPVDGMIQSRMDISFWNLVPCYSIHTEPGLCLSTAICSAIGGTPSGSCMHRMSISKTCCIINKILTTCSANVVANNTYWQSPLFGVDSGSVCVMALHLNTGVIRQNLQSICQVRLDFDMFSIAQPNTASVCSTDVFRVAGSLNTVPPICGDNSRQHMYLTSKSTARNIQLIFSIGSAPTIDRSWRMKISLLPCDADYLAPPNCLQYITESTGTVKSFNWKDVTASATSQRQLADQDYLICFRTELVGNSQQVPNTHCLTECSTTNGGLAFSLSRVATADVTSSSGGSGVTLAIDQCANDFLFFLGGFDVLGNFNDRFCGNRLNPTPGSAISTPICSKFKPFEIRYVTDGAETSDGSNNGFCLNFVQF</sequence>
<reference evidence="5" key="1">
    <citation type="submission" date="2021-11" db="EMBL/GenBank/DDBJ databases">
        <authorList>
            <person name="Schell T."/>
        </authorList>
    </citation>
    <scope>NUCLEOTIDE SEQUENCE</scope>
    <source>
        <strain evidence="5">M5</strain>
    </source>
</reference>
<evidence type="ECO:0000313" key="6">
    <source>
        <dbReference type="Proteomes" id="UP000789390"/>
    </source>
</evidence>
<dbReference type="Proteomes" id="UP000789390">
    <property type="component" value="Unassembled WGS sequence"/>
</dbReference>
<comment type="caution">
    <text evidence="2">Lacks conserved residue(s) required for the propagation of feature annotation.</text>
</comment>
<protein>
    <recommendedName>
        <fullName evidence="4">CUB domain-containing protein</fullName>
    </recommendedName>
</protein>
<dbReference type="InterPro" id="IPR000859">
    <property type="entry name" value="CUB_dom"/>
</dbReference>
<feature type="domain" description="CUB" evidence="4">
    <location>
        <begin position="347"/>
        <end position="511"/>
    </location>
</feature>
<organism evidence="5 6">
    <name type="scientific">Daphnia galeata</name>
    <dbReference type="NCBI Taxonomy" id="27404"/>
    <lineage>
        <taxon>Eukaryota</taxon>
        <taxon>Metazoa</taxon>
        <taxon>Ecdysozoa</taxon>
        <taxon>Arthropoda</taxon>
        <taxon>Crustacea</taxon>
        <taxon>Branchiopoda</taxon>
        <taxon>Diplostraca</taxon>
        <taxon>Cladocera</taxon>
        <taxon>Anomopoda</taxon>
        <taxon>Daphniidae</taxon>
        <taxon>Daphnia</taxon>
    </lineage>
</organism>
<comment type="caution">
    <text evidence="5">The sequence shown here is derived from an EMBL/GenBank/DDBJ whole genome shotgun (WGS) entry which is preliminary data.</text>
</comment>
<gene>
    <name evidence="5" type="ORF">DGAL_LOCUS12456</name>
</gene>
<evidence type="ECO:0000313" key="5">
    <source>
        <dbReference type="EMBL" id="CAH0108996.1"/>
    </source>
</evidence>
<keyword evidence="6" id="KW-1185">Reference proteome</keyword>
<feature type="chain" id="PRO_5035315851" description="CUB domain-containing protein" evidence="3">
    <location>
        <begin position="28"/>
        <end position="511"/>
    </location>
</feature>
<dbReference type="Pfam" id="PF26080">
    <property type="entry name" value="CUB_animal"/>
    <property type="match status" value="1"/>
</dbReference>
<feature type="domain" description="CUB" evidence="4">
    <location>
        <begin position="212"/>
        <end position="335"/>
    </location>
</feature>
<evidence type="ECO:0000256" key="3">
    <source>
        <dbReference type="SAM" id="SignalP"/>
    </source>
</evidence>
<keyword evidence="3" id="KW-0732">Signal</keyword>
<evidence type="ECO:0000259" key="4">
    <source>
        <dbReference type="PROSITE" id="PS01180"/>
    </source>
</evidence>
<feature type="signal peptide" evidence="3">
    <location>
        <begin position="1"/>
        <end position="27"/>
    </location>
</feature>
<dbReference type="EMBL" id="CAKKLH010000290">
    <property type="protein sequence ID" value="CAH0108996.1"/>
    <property type="molecule type" value="Genomic_DNA"/>
</dbReference>
<dbReference type="PROSITE" id="PS01180">
    <property type="entry name" value="CUB"/>
    <property type="match status" value="2"/>
</dbReference>
<keyword evidence="1" id="KW-1015">Disulfide bond</keyword>
<evidence type="ECO:0000256" key="2">
    <source>
        <dbReference type="PROSITE-ProRule" id="PRU00059"/>
    </source>
</evidence>
<evidence type="ECO:0000256" key="1">
    <source>
        <dbReference type="ARBA" id="ARBA00023157"/>
    </source>
</evidence>
<name>A0A8J2RSY3_9CRUS</name>
<dbReference type="AlphaFoldDB" id="A0A8J2RSY3"/>
<dbReference type="PANTHER" id="PTHR33236">
    <property type="entry name" value="INTRAFLAGELLAR TRANSPORT PROTEIN 122 FAMILY PROTEIN-RELATED"/>
    <property type="match status" value="1"/>
</dbReference>
<dbReference type="PANTHER" id="PTHR33236:SF5">
    <property type="entry name" value="CUB DOMAIN-CONTAINING PROTEIN"/>
    <property type="match status" value="1"/>
</dbReference>
<proteinExistence type="predicted"/>
<dbReference type="OrthoDB" id="6334098at2759"/>
<dbReference type="InterPro" id="IPR058698">
    <property type="entry name" value="CUB_metazoa"/>
</dbReference>